<reference evidence="2" key="1">
    <citation type="journal article" date="2019" name="Int. J. Syst. Evol. Microbiol.">
        <title>The Global Catalogue of Microorganisms (GCM) 10K type strain sequencing project: providing services to taxonomists for standard genome sequencing and annotation.</title>
        <authorList>
            <consortium name="The Broad Institute Genomics Platform"/>
            <consortium name="The Broad Institute Genome Sequencing Center for Infectious Disease"/>
            <person name="Wu L."/>
            <person name="Ma J."/>
        </authorList>
    </citation>
    <scope>NUCLEOTIDE SEQUENCE [LARGE SCALE GENOMIC DNA]</scope>
    <source>
        <strain evidence="2">CGMCC 4.7131</strain>
    </source>
</reference>
<organism evidence="1 2">
    <name type="scientific">Streptomyces atrovirens</name>
    <dbReference type="NCBI Taxonomy" id="285556"/>
    <lineage>
        <taxon>Bacteria</taxon>
        <taxon>Bacillati</taxon>
        <taxon>Actinomycetota</taxon>
        <taxon>Actinomycetes</taxon>
        <taxon>Kitasatosporales</taxon>
        <taxon>Streptomycetaceae</taxon>
        <taxon>Streptomyces</taxon>
    </lineage>
</organism>
<keyword evidence="2" id="KW-1185">Reference proteome</keyword>
<evidence type="ECO:0008006" key="3">
    <source>
        <dbReference type="Google" id="ProtNLM"/>
    </source>
</evidence>
<dbReference type="EMBL" id="JBHSKN010000007">
    <property type="protein sequence ID" value="MFC5239600.1"/>
    <property type="molecule type" value="Genomic_DNA"/>
</dbReference>
<dbReference type="SUPFAM" id="SSF53098">
    <property type="entry name" value="Ribonuclease H-like"/>
    <property type="match status" value="1"/>
</dbReference>
<dbReference type="PANTHER" id="PTHR46889:SF4">
    <property type="entry name" value="TRANSPOSASE INSO FOR INSERTION SEQUENCE ELEMENT IS911B-RELATED"/>
    <property type="match status" value="1"/>
</dbReference>
<dbReference type="PANTHER" id="PTHR46889">
    <property type="entry name" value="TRANSPOSASE INSF FOR INSERTION SEQUENCE IS3B-RELATED"/>
    <property type="match status" value="1"/>
</dbReference>
<sequence>MPAPNLIGRDLHAERLGTKLVCDITCLPTAEGRLHFVCRLDLATHEVVGYAMTDRLRAELVVDTLVMAHGRDGREPGCAATRTCGSRPPPA</sequence>
<evidence type="ECO:0000313" key="2">
    <source>
        <dbReference type="Proteomes" id="UP001596035"/>
    </source>
</evidence>
<comment type="caution">
    <text evidence="1">The sequence shown here is derived from an EMBL/GenBank/DDBJ whole genome shotgun (WGS) entry which is preliminary data.</text>
</comment>
<dbReference type="RefSeq" id="WP_344566453.1">
    <property type="nucleotide sequence ID" value="NZ_BAAATG010000050.1"/>
</dbReference>
<name>A0ABW0DPG1_9ACTN</name>
<gene>
    <name evidence="1" type="ORF">ACFPWV_06715</name>
</gene>
<dbReference type="Proteomes" id="UP001596035">
    <property type="component" value="Unassembled WGS sequence"/>
</dbReference>
<dbReference type="InterPro" id="IPR050900">
    <property type="entry name" value="Transposase_IS3/IS150/IS904"/>
</dbReference>
<accession>A0ABW0DPG1</accession>
<protein>
    <recommendedName>
        <fullName evidence="3">Transposase</fullName>
    </recommendedName>
</protein>
<evidence type="ECO:0000313" key="1">
    <source>
        <dbReference type="EMBL" id="MFC5239600.1"/>
    </source>
</evidence>
<dbReference type="InterPro" id="IPR012337">
    <property type="entry name" value="RNaseH-like_sf"/>
</dbReference>
<proteinExistence type="predicted"/>